<evidence type="ECO:0000313" key="2">
    <source>
        <dbReference type="Proteomes" id="UP000823865"/>
    </source>
</evidence>
<comment type="caution">
    <text evidence="1">The sequence shown here is derived from an EMBL/GenBank/DDBJ whole genome shotgun (WGS) entry which is preliminary data.</text>
</comment>
<organism evidence="1 2">
    <name type="scientific">Candidatus Paraprevotella stercoravium</name>
    <dbReference type="NCBI Taxonomy" id="2838725"/>
    <lineage>
        <taxon>Bacteria</taxon>
        <taxon>Pseudomonadati</taxon>
        <taxon>Bacteroidota</taxon>
        <taxon>Bacteroidia</taxon>
        <taxon>Bacteroidales</taxon>
        <taxon>Prevotellaceae</taxon>
        <taxon>Paraprevotella</taxon>
    </lineage>
</organism>
<dbReference type="EMBL" id="JAHLFU010000263">
    <property type="protein sequence ID" value="MBU3854654.1"/>
    <property type="molecule type" value="Genomic_DNA"/>
</dbReference>
<gene>
    <name evidence="1" type="ORF">H9789_12735</name>
</gene>
<feature type="non-terminal residue" evidence="1">
    <location>
        <position position="1"/>
    </location>
</feature>
<reference evidence="1" key="1">
    <citation type="journal article" date="2021" name="PeerJ">
        <title>Extensive microbial diversity within the chicken gut microbiome revealed by metagenomics and culture.</title>
        <authorList>
            <person name="Gilroy R."/>
            <person name="Ravi A."/>
            <person name="Getino M."/>
            <person name="Pursley I."/>
            <person name="Horton D.L."/>
            <person name="Alikhan N.F."/>
            <person name="Baker D."/>
            <person name="Gharbi K."/>
            <person name="Hall N."/>
            <person name="Watson M."/>
            <person name="Adriaenssens E.M."/>
            <person name="Foster-Nyarko E."/>
            <person name="Jarju S."/>
            <person name="Secka A."/>
            <person name="Antonio M."/>
            <person name="Oren A."/>
            <person name="Chaudhuri R.R."/>
            <person name="La Ragione R."/>
            <person name="Hildebrand F."/>
            <person name="Pallen M.J."/>
        </authorList>
    </citation>
    <scope>NUCLEOTIDE SEQUENCE</scope>
    <source>
        <strain evidence="1">G3-2149</strain>
    </source>
</reference>
<reference evidence="1" key="2">
    <citation type="submission" date="2021-04" db="EMBL/GenBank/DDBJ databases">
        <authorList>
            <person name="Gilroy R."/>
        </authorList>
    </citation>
    <scope>NUCLEOTIDE SEQUENCE</scope>
    <source>
        <strain evidence="1">G3-2149</strain>
    </source>
</reference>
<dbReference type="Proteomes" id="UP000823865">
    <property type="component" value="Unassembled WGS sequence"/>
</dbReference>
<name>A0A9E2LAB1_9BACT</name>
<proteinExistence type="predicted"/>
<protein>
    <submittedName>
        <fullName evidence="1">Uncharacterized protein</fullName>
    </submittedName>
</protein>
<evidence type="ECO:0000313" key="1">
    <source>
        <dbReference type="EMBL" id="MBU3854654.1"/>
    </source>
</evidence>
<accession>A0A9E2LAB1</accession>
<dbReference type="AlphaFoldDB" id="A0A9E2LAB1"/>
<sequence length="165" mass="18275">GPKSFFIKASANKSNNSRTGTVIITITSPSGEIIEKQVTVEQSANLSWNNTKWNISGTLISGNETLGSWNFGLEIIDVKNNKFKLSGDLSGIEKFSSIKIDDQNMLILEYKQQVEGVKNTAKFIFERIEQKKIQGNMKYSISGSIYGDPVNDTMHGTFTGTLQEN</sequence>